<feature type="domain" description="VWFA" evidence="2">
    <location>
        <begin position="299"/>
        <end position="469"/>
    </location>
</feature>
<feature type="region of interest" description="Disordered" evidence="1">
    <location>
        <begin position="787"/>
        <end position="812"/>
    </location>
</feature>
<dbReference type="PANTHER" id="PTHR45737:SF6">
    <property type="entry name" value="VON WILLEBRAND FACTOR A DOMAIN-CONTAINING PROTEIN 5A"/>
    <property type="match status" value="1"/>
</dbReference>
<dbReference type="Gene3D" id="3.40.50.410">
    <property type="entry name" value="von Willebrand factor, type A domain"/>
    <property type="match status" value="1"/>
</dbReference>
<evidence type="ECO:0000256" key="1">
    <source>
        <dbReference type="SAM" id="MobiDB-lite"/>
    </source>
</evidence>
<feature type="region of interest" description="Disordered" evidence="1">
    <location>
        <begin position="634"/>
        <end position="689"/>
    </location>
</feature>
<dbReference type="EMBL" id="JAENHP010000031">
    <property type="protein sequence ID" value="MBM2623053.1"/>
    <property type="molecule type" value="Genomic_DNA"/>
</dbReference>
<evidence type="ECO:0000259" key="3">
    <source>
        <dbReference type="PROSITE" id="PS51468"/>
    </source>
</evidence>
<dbReference type="PANTHER" id="PTHR45737">
    <property type="entry name" value="VON WILLEBRAND FACTOR A DOMAIN-CONTAINING PROTEIN 5A"/>
    <property type="match status" value="1"/>
</dbReference>
<dbReference type="RefSeq" id="WP_203383407.1">
    <property type="nucleotide sequence ID" value="NZ_JAENHP010000031.1"/>
</dbReference>
<keyword evidence="5" id="KW-1185">Reference proteome</keyword>
<dbReference type="SMART" id="SM00327">
    <property type="entry name" value="VWA"/>
    <property type="match status" value="1"/>
</dbReference>
<sequence>MTLSVTPMEPAEISRIRILPDAGFGMLRTDRGALPLDRLDVRARISGLVAHTVVTTEFVNVHDDALEATYIFPLPDRAAVTGMTMTADDRTVTAELQERGAAREAYDRAIASGRRASIAEEERPDVFTMRVGNIVPGERVVIELSLVGPLPFEDGEATFRFPLVVAPRYIPGTPLPGKSVGDGWAPDTGSVPDASRITPPVLLPGFPNPLRLGLSVEIDPAGLELGEVRSSLHTVVDRDGVLTIGPDERANRDFILRLPYAGGGQSAVAVPDQTAEEPEGVFQLVVLPPAGAVATRPKDVVLLLDRSGSMGGWKMVAARRAAARVVDTLTAGDRFAVLTFDHQVDRPDDLPSGLAEATDRHRFRAVEHLAKADARGGTELLSPLREGLDLLRASENRDRVLVLVTDGQVGNEDQIVHDVTPLIGTTRIHTIGIDRAVNAGFLGRLAALGAGRAELVESEDRLDEAMEHIHRRIGAPVVTGLQVTASGITLVDDDRSPARLPGLYPGVPLVVSGRYTGRPAGELVVTGRTRDDQEFRTVVPVHESHEPAVEAQWARARLRDLEDAYAAGNRGLEQRIVATSLRYGVLCRFTAFVAVDSRVVNEGGETRRVTQPVELPDGWESPAESGSVMMSLAAVTGPPPPSPAAPGHFAPTFAADSMADGAPPMGGMAGGGPVAGRARRSGAVPAAPAMMRSKARASFGGAPTLDDVRALAATEAQRLRDAAAQPDWERRDLLDDLASRLDVLVGSAEDPAFAPLKDLVAKLRSDAPVAERWAAAIETLAAFAGDATPPAAAEPTSPPSDTAPERKAFWKR</sequence>
<dbReference type="PROSITE" id="PS50234">
    <property type="entry name" value="VWFA"/>
    <property type="match status" value="1"/>
</dbReference>
<feature type="compositionally biased region" description="Low complexity" evidence="1">
    <location>
        <begin position="787"/>
        <end position="802"/>
    </location>
</feature>
<accession>A0ABS2AT69</accession>
<evidence type="ECO:0000259" key="2">
    <source>
        <dbReference type="PROSITE" id="PS50234"/>
    </source>
</evidence>
<protein>
    <submittedName>
        <fullName evidence="4">VWA domain-containing protein</fullName>
    </submittedName>
</protein>
<feature type="domain" description="VIT" evidence="3">
    <location>
        <begin position="20"/>
        <end position="148"/>
    </location>
</feature>
<dbReference type="SUPFAM" id="SSF53300">
    <property type="entry name" value="vWA-like"/>
    <property type="match status" value="1"/>
</dbReference>
<dbReference type="InterPro" id="IPR036465">
    <property type="entry name" value="vWFA_dom_sf"/>
</dbReference>
<dbReference type="Pfam" id="PF08487">
    <property type="entry name" value="VIT"/>
    <property type="match status" value="1"/>
</dbReference>
<evidence type="ECO:0000313" key="5">
    <source>
        <dbReference type="Proteomes" id="UP000632138"/>
    </source>
</evidence>
<organism evidence="4 5">
    <name type="scientific">Paractinoplanes ovalisporus</name>
    <dbReference type="NCBI Taxonomy" id="2810368"/>
    <lineage>
        <taxon>Bacteria</taxon>
        <taxon>Bacillati</taxon>
        <taxon>Actinomycetota</taxon>
        <taxon>Actinomycetes</taxon>
        <taxon>Micromonosporales</taxon>
        <taxon>Micromonosporaceae</taxon>
        <taxon>Paractinoplanes</taxon>
    </lineage>
</organism>
<proteinExistence type="predicted"/>
<comment type="caution">
    <text evidence="4">The sequence shown here is derived from an EMBL/GenBank/DDBJ whole genome shotgun (WGS) entry which is preliminary data.</text>
</comment>
<dbReference type="InterPro" id="IPR013694">
    <property type="entry name" value="VIT"/>
</dbReference>
<evidence type="ECO:0000313" key="4">
    <source>
        <dbReference type="EMBL" id="MBM2623053.1"/>
    </source>
</evidence>
<dbReference type="PROSITE" id="PS51468">
    <property type="entry name" value="VIT"/>
    <property type="match status" value="1"/>
</dbReference>
<feature type="compositionally biased region" description="Basic and acidic residues" evidence="1">
    <location>
        <begin position="803"/>
        <end position="812"/>
    </location>
</feature>
<dbReference type="SMART" id="SM00609">
    <property type="entry name" value="VIT"/>
    <property type="match status" value="1"/>
</dbReference>
<dbReference type="InterPro" id="IPR002035">
    <property type="entry name" value="VWF_A"/>
</dbReference>
<dbReference type="Proteomes" id="UP000632138">
    <property type="component" value="Unassembled WGS sequence"/>
</dbReference>
<gene>
    <name evidence="4" type="ORF">JIG36_46895</name>
</gene>
<name>A0ABS2AT69_9ACTN</name>
<reference evidence="4 5" key="1">
    <citation type="submission" date="2021-01" db="EMBL/GenBank/DDBJ databases">
        <title>Actinoplanes sp. nov. LDG1-06 isolated from lichen.</title>
        <authorList>
            <person name="Saeng-In P."/>
            <person name="Phongsopitanun W."/>
            <person name="Kanchanasin P."/>
            <person name="Yuki M."/>
            <person name="Kudo T."/>
            <person name="Ohkuma M."/>
            <person name="Tanasupawat S."/>
        </authorList>
    </citation>
    <scope>NUCLEOTIDE SEQUENCE [LARGE SCALE GENOMIC DNA]</scope>
    <source>
        <strain evidence="4 5">LDG1-06</strain>
    </source>
</reference>
<dbReference type="Pfam" id="PF13768">
    <property type="entry name" value="VWA_3"/>
    <property type="match status" value="1"/>
</dbReference>